<dbReference type="EMBL" id="SADE01000002">
    <property type="protein sequence ID" value="RVU36091.1"/>
    <property type="molecule type" value="Genomic_DNA"/>
</dbReference>
<dbReference type="NCBIfam" id="TIGR02074">
    <property type="entry name" value="PBP_1a_fam"/>
    <property type="match status" value="1"/>
</dbReference>
<evidence type="ECO:0000256" key="4">
    <source>
        <dbReference type="ARBA" id="ARBA00022645"/>
    </source>
</evidence>
<sequence>MAQTGKTRSRAGKKASATKKTAKTSGGRKTASNKTRKRAASKPASGTDKQARSRGPFLWRAAKALISLAIWGVIALTAVLVYYGWTLPDVTGIDKDDPRGAGFAVIDSNGDLVARTGTVHGDHVTLADLPPYLPEALIAIEDRRFHDHPGVDVIGLARAAWTNLLAGGVRQGGSTLTQQLAKNLFLSPDRTLRRKIQEVLLAVWLESNLSKDQILEIYLNRVYLGAGAYGIDAAARTYFGKPASDVTLFQAAVLAGLPKAPSRYNPVADPELAAQRAAIVLNAMVANGVLTQAQADAAKRPTVPVVRADTRGRYGRYFADWVVGRAADIAGGSSRDLVIATTLEPGLQHLAEKVVAQHLPAIKKAGASQTALIAMRPDGAVVAMVGGSDWQKTQFNRAVHAYRQTGSTFKYFAYLAALEAGLTPDTMIDPRDGTIGDWTPRDFGKTPDHPVSLRDGFAKSLNTVSVAVAEKAGRSKVIDLAHRLGITSDLSPDRSLALGVHGVTLIELTGAYATLPNRGDAVLPYGITRIAERGGETLYVRPPRDTAAVLAPDVARTMHSLLASVIEYGTGKNAQIGRTAGGKTGTSQDYRDGWFVGYTPDLVVGVWIGNDDGSPTKRITGGGLPARMWGAFMKAATDGLPDSPMPFPKPKLFGGLFSFGEGGDSEGGSTVEESERIDTIQENSGRR</sequence>
<keyword evidence="12" id="KW-0961">Cell wall biogenesis/degradation</keyword>
<keyword evidence="7" id="KW-0808">Transferase</keyword>
<dbReference type="PANTHER" id="PTHR32282">
    <property type="entry name" value="BINDING PROTEIN TRANSPEPTIDASE, PUTATIVE-RELATED"/>
    <property type="match status" value="1"/>
</dbReference>
<comment type="similarity">
    <text evidence="3">In the N-terminal section; belongs to the glycosyltransferase 51 family.</text>
</comment>
<dbReference type="GO" id="GO:0071555">
    <property type="term" value="P:cell wall organization"/>
    <property type="evidence" value="ECO:0007669"/>
    <property type="project" value="UniProtKB-KW"/>
</dbReference>
<feature type="domain" description="Penicillin-binding protein transpeptidase" evidence="17">
    <location>
        <begin position="377"/>
        <end position="606"/>
    </location>
</feature>
<keyword evidence="6" id="KW-0328">Glycosyltransferase</keyword>
<evidence type="ECO:0000256" key="14">
    <source>
        <dbReference type="ARBA" id="ARBA00049902"/>
    </source>
</evidence>
<keyword evidence="4" id="KW-0121">Carboxypeptidase</keyword>
<evidence type="ECO:0000256" key="3">
    <source>
        <dbReference type="ARBA" id="ARBA00007739"/>
    </source>
</evidence>
<comment type="pathway">
    <text evidence="1">Cell wall biogenesis; peptidoglycan biosynthesis.</text>
</comment>
<keyword evidence="10" id="KW-0573">Peptidoglycan synthesis</keyword>
<accession>A0A437QNH4</accession>
<dbReference type="Gene3D" id="1.10.3810.10">
    <property type="entry name" value="Biosynthetic peptidoglycan transglycosylase-like"/>
    <property type="match status" value="1"/>
</dbReference>
<evidence type="ECO:0000259" key="17">
    <source>
        <dbReference type="Pfam" id="PF00905"/>
    </source>
</evidence>
<keyword evidence="20" id="KW-1185">Reference proteome</keyword>
<evidence type="ECO:0000256" key="5">
    <source>
        <dbReference type="ARBA" id="ARBA00022670"/>
    </source>
</evidence>
<keyword evidence="16" id="KW-0812">Transmembrane</keyword>
<protein>
    <submittedName>
        <fullName evidence="19">PBP1A family penicillin-binding protein</fullName>
    </submittedName>
</protein>
<organism evidence="19 20">
    <name type="scientific">Hwanghaeella grinnelliae</name>
    <dbReference type="NCBI Taxonomy" id="2500179"/>
    <lineage>
        <taxon>Bacteria</taxon>
        <taxon>Pseudomonadati</taxon>
        <taxon>Pseudomonadota</taxon>
        <taxon>Alphaproteobacteria</taxon>
        <taxon>Rhodospirillales</taxon>
        <taxon>Rhodospirillaceae</taxon>
        <taxon>Hwanghaeella</taxon>
    </lineage>
</organism>
<dbReference type="InterPro" id="IPR001460">
    <property type="entry name" value="PCN-bd_Tpept"/>
</dbReference>
<feature type="region of interest" description="Disordered" evidence="15">
    <location>
        <begin position="659"/>
        <end position="687"/>
    </location>
</feature>
<dbReference type="AlphaFoldDB" id="A0A437QNH4"/>
<dbReference type="Pfam" id="PF00905">
    <property type="entry name" value="Transpeptidase"/>
    <property type="match status" value="1"/>
</dbReference>
<dbReference type="Pfam" id="PF00912">
    <property type="entry name" value="Transgly"/>
    <property type="match status" value="1"/>
</dbReference>
<dbReference type="SUPFAM" id="SSF53955">
    <property type="entry name" value="Lysozyme-like"/>
    <property type="match status" value="1"/>
</dbReference>
<evidence type="ECO:0000256" key="8">
    <source>
        <dbReference type="ARBA" id="ARBA00022801"/>
    </source>
</evidence>
<feature type="region of interest" description="Disordered" evidence="15">
    <location>
        <begin position="1"/>
        <end position="53"/>
    </location>
</feature>
<dbReference type="Gene3D" id="3.40.710.10">
    <property type="entry name" value="DD-peptidase/beta-lactamase superfamily"/>
    <property type="match status" value="1"/>
</dbReference>
<feature type="compositionally biased region" description="Basic residues" evidence="15">
    <location>
        <begin position="7"/>
        <end position="22"/>
    </location>
</feature>
<dbReference type="PANTHER" id="PTHR32282:SF33">
    <property type="entry name" value="PEPTIDOGLYCAN GLYCOSYLTRANSFERASE"/>
    <property type="match status" value="1"/>
</dbReference>
<evidence type="ECO:0000313" key="20">
    <source>
        <dbReference type="Proteomes" id="UP000287447"/>
    </source>
</evidence>
<comment type="caution">
    <text evidence="19">The sequence shown here is derived from an EMBL/GenBank/DDBJ whole genome shotgun (WGS) entry which is preliminary data.</text>
</comment>
<dbReference type="GO" id="GO:0008658">
    <property type="term" value="F:penicillin binding"/>
    <property type="evidence" value="ECO:0007669"/>
    <property type="project" value="InterPro"/>
</dbReference>
<keyword evidence="11" id="KW-0511">Multifunctional enzyme</keyword>
<dbReference type="Proteomes" id="UP000287447">
    <property type="component" value="Unassembled WGS sequence"/>
</dbReference>
<keyword evidence="8" id="KW-0378">Hydrolase</keyword>
<dbReference type="SUPFAM" id="SSF56601">
    <property type="entry name" value="beta-lactamase/transpeptidase-like"/>
    <property type="match status" value="1"/>
</dbReference>
<comment type="catalytic activity">
    <reaction evidence="13">
        <text>Preferential cleavage: (Ac)2-L-Lys-D-Ala-|-D-Ala. Also transpeptidation of peptidyl-alanyl moieties that are N-acyl substituents of D-alanine.</text>
        <dbReference type="EC" id="3.4.16.4"/>
    </reaction>
</comment>
<evidence type="ECO:0000256" key="7">
    <source>
        <dbReference type="ARBA" id="ARBA00022679"/>
    </source>
</evidence>
<evidence type="ECO:0000256" key="2">
    <source>
        <dbReference type="ARBA" id="ARBA00007090"/>
    </source>
</evidence>
<dbReference type="FunFam" id="1.10.3810.10:FF:000001">
    <property type="entry name" value="Penicillin-binding protein 1A"/>
    <property type="match status" value="1"/>
</dbReference>
<keyword evidence="16" id="KW-0472">Membrane</keyword>
<dbReference type="GO" id="GO:0008955">
    <property type="term" value="F:peptidoglycan glycosyltransferase activity"/>
    <property type="evidence" value="ECO:0007669"/>
    <property type="project" value="UniProtKB-EC"/>
</dbReference>
<evidence type="ECO:0000256" key="16">
    <source>
        <dbReference type="SAM" id="Phobius"/>
    </source>
</evidence>
<name>A0A437QNH4_9PROT</name>
<dbReference type="InterPro" id="IPR023346">
    <property type="entry name" value="Lysozyme-like_dom_sf"/>
</dbReference>
<dbReference type="InterPro" id="IPR036950">
    <property type="entry name" value="PBP_transglycosylase"/>
</dbReference>
<keyword evidence="9" id="KW-0133">Cell shape</keyword>
<evidence type="ECO:0000256" key="15">
    <source>
        <dbReference type="SAM" id="MobiDB-lite"/>
    </source>
</evidence>
<dbReference type="GO" id="GO:0009002">
    <property type="term" value="F:serine-type D-Ala-D-Ala carboxypeptidase activity"/>
    <property type="evidence" value="ECO:0007669"/>
    <property type="project" value="UniProtKB-EC"/>
</dbReference>
<feature type="transmembrane region" description="Helical" evidence="16">
    <location>
        <begin position="64"/>
        <end position="85"/>
    </location>
</feature>
<evidence type="ECO:0000259" key="18">
    <source>
        <dbReference type="Pfam" id="PF00912"/>
    </source>
</evidence>
<dbReference type="RefSeq" id="WP_127765567.1">
    <property type="nucleotide sequence ID" value="NZ_SADE01000002.1"/>
</dbReference>
<proteinExistence type="inferred from homology"/>
<evidence type="ECO:0000313" key="19">
    <source>
        <dbReference type="EMBL" id="RVU36091.1"/>
    </source>
</evidence>
<keyword evidence="5" id="KW-0645">Protease</keyword>
<feature type="compositionally biased region" description="Basic and acidic residues" evidence="15">
    <location>
        <begin position="673"/>
        <end position="687"/>
    </location>
</feature>
<evidence type="ECO:0000256" key="1">
    <source>
        <dbReference type="ARBA" id="ARBA00004752"/>
    </source>
</evidence>
<dbReference type="InterPro" id="IPR001264">
    <property type="entry name" value="Glyco_trans_51"/>
</dbReference>
<evidence type="ECO:0000256" key="9">
    <source>
        <dbReference type="ARBA" id="ARBA00022960"/>
    </source>
</evidence>
<comment type="catalytic activity">
    <reaction evidence="14">
        <text>[GlcNAc-(1-&gt;4)-Mur2Ac(oyl-L-Ala-gamma-D-Glu-L-Lys-D-Ala-D-Ala)](n)-di-trans,octa-cis-undecaprenyl diphosphate + beta-D-GlcNAc-(1-&gt;4)-Mur2Ac(oyl-L-Ala-gamma-D-Glu-L-Lys-D-Ala-D-Ala)-di-trans,octa-cis-undecaprenyl diphosphate = [GlcNAc-(1-&gt;4)-Mur2Ac(oyl-L-Ala-gamma-D-Glu-L-Lys-D-Ala-D-Ala)](n+1)-di-trans,octa-cis-undecaprenyl diphosphate + di-trans,octa-cis-undecaprenyl diphosphate + H(+)</text>
        <dbReference type="Rhea" id="RHEA:23708"/>
        <dbReference type="Rhea" id="RHEA-COMP:9602"/>
        <dbReference type="Rhea" id="RHEA-COMP:9603"/>
        <dbReference type="ChEBI" id="CHEBI:15378"/>
        <dbReference type="ChEBI" id="CHEBI:58405"/>
        <dbReference type="ChEBI" id="CHEBI:60033"/>
        <dbReference type="ChEBI" id="CHEBI:78435"/>
        <dbReference type="EC" id="2.4.99.28"/>
    </reaction>
</comment>
<evidence type="ECO:0000256" key="11">
    <source>
        <dbReference type="ARBA" id="ARBA00023268"/>
    </source>
</evidence>
<evidence type="ECO:0000256" key="6">
    <source>
        <dbReference type="ARBA" id="ARBA00022676"/>
    </source>
</evidence>
<evidence type="ECO:0000256" key="10">
    <source>
        <dbReference type="ARBA" id="ARBA00022984"/>
    </source>
</evidence>
<keyword evidence="16" id="KW-1133">Transmembrane helix</keyword>
<gene>
    <name evidence="19" type="ORF">EOI86_12725</name>
</gene>
<dbReference type="GO" id="GO:0008360">
    <property type="term" value="P:regulation of cell shape"/>
    <property type="evidence" value="ECO:0007669"/>
    <property type="project" value="UniProtKB-KW"/>
</dbReference>
<feature type="domain" description="Glycosyl transferase family 51" evidence="18">
    <location>
        <begin position="111"/>
        <end position="284"/>
    </location>
</feature>
<dbReference type="GO" id="GO:0009252">
    <property type="term" value="P:peptidoglycan biosynthetic process"/>
    <property type="evidence" value="ECO:0007669"/>
    <property type="project" value="UniProtKB-UniPathway"/>
</dbReference>
<dbReference type="GO" id="GO:0006508">
    <property type="term" value="P:proteolysis"/>
    <property type="evidence" value="ECO:0007669"/>
    <property type="project" value="UniProtKB-KW"/>
</dbReference>
<dbReference type="InterPro" id="IPR012338">
    <property type="entry name" value="Beta-lactam/transpept-like"/>
</dbReference>
<dbReference type="OrthoDB" id="9766909at2"/>
<dbReference type="UniPathway" id="UPA00219"/>
<reference evidence="20" key="1">
    <citation type="submission" date="2019-01" db="EMBL/GenBank/DDBJ databases">
        <title>Gri0909 isolated from a small marine red alga.</title>
        <authorList>
            <person name="Kim J."/>
            <person name="Jeong S.E."/>
            <person name="Jeon C.O."/>
        </authorList>
    </citation>
    <scope>NUCLEOTIDE SEQUENCE [LARGE SCALE GENOMIC DNA]</scope>
    <source>
        <strain evidence="20">Gri0909</strain>
    </source>
</reference>
<dbReference type="InterPro" id="IPR050396">
    <property type="entry name" value="Glycosyltr_51/Transpeptidase"/>
</dbReference>
<comment type="similarity">
    <text evidence="2">In the C-terminal section; belongs to the transpeptidase family.</text>
</comment>
<dbReference type="GO" id="GO:0030288">
    <property type="term" value="C:outer membrane-bounded periplasmic space"/>
    <property type="evidence" value="ECO:0007669"/>
    <property type="project" value="TreeGrafter"/>
</dbReference>
<evidence type="ECO:0000256" key="12">
    <source>
        <dbReference type="ARBA" id="ARBA00023316"/>
    </source>
</evidence>
<evidence type="ECO:0000256" key="13">
    <source>
        <dbReference type="ARBA" id="ARBA00034000"/>
    </source>
</evidence>